<protein>
    <submittedName>
        <fullName evidence="1">Uncharacterized protein</fullName>
    </submittedName>
</protein>
<feature type="non-terminal residue" evidence="1">
    <location>
        <position position="29"/>
    </location>
</feature>
<name>A0A382YYD8_9ZZZZ</name>
<proteinExistence type="predicted"/>
<dbReference type="AlphaFoldDB" id="A0A382YYD8"/>
<evidence type="ECO:0000313" key="1">
    <source>
        <dbReference type="EMBL" id="SVD88161.1"/>
    </source>
</evidence>
<organism evidence="1">
    <name type="scientific">marine metagenome</name>
    <dbReference type="NCBI Taxonomy" id="408172"/>
    <lineage>
        <taxon>unclassified sequences</taxon>
        <taxon>metagenomes</taxon>
        <taxon>ecological metagenomes</taxon>
    </lineage>
</organism>
<dbReference type="EMBL" id="UINC01179469">
    <property type="protein sequence ID" value="SVD88161.1"/>
    <property type="molecule type" value="Genomic_DNA"/>
</dbReference>
<accession>A0A382YYD8</accession>
<gene>
    <name evidence="1" type="ORF">METZ01_LOCUS441015</name>
</gene>
<sequence length="29" mass="3020">MNMRLMIPAVMVTGIVALCLDGATVTVKA</sequence>
<reference evidence="1" key="1">
    <citation type="submission" date="2018-05" db="EMBL/GenBank/DDBJ databases">
        <authorList>
            <person name="Lanie J.A."/>
            <person name="Ng W.-L."/>
            <person name="Kazmierczak K.M."/>
            <person name="Andrzejewski T.M."/>
            <person name="Davidsen T.M."/>
            <person name="Wayne K.J."/>
            <person name="Tettelin H."/>
            <person name="Glass J.I."/>
            <person name="Rusch D."/>
            <person name="Podicherti R."/>
            <person name="Tsui H.-C.T."/>
            <person name="Winkler M.E."/>
        </authorList>
    </citation>
    <scope>NUCLEOTIDE SEQUENCE</scope>
</reference>